<comment type="caution">
    <text evidence="2">The sequence shown here is derived from an EMBL/GenBank/DDBJ whole genome shotgun (WGS) entry which is preliminary data.</text>
</comment>
<dbReference type="Proteomes" id="UP000325081">
    <property type="component" value="Unassembled WGS sequence"/>
</dbReference>
<protein>
    <submittedName>
        <fullName evidence="2">Pentatricopeptide repeat (PPR) superfamily protein</fullName>
    </submittedName>
</protein>
<reference evidence="3" key="1">
    <citation type="journal article" date="2019" name="Curr. Biol.">
        <title>Genome Sequence of Striga asiatica Provides Insight into the Evolution of Plant Parasitism.</title>
        <authorList>
            <person name="Yoshida S."/>
            <person name="Kim S."/>
            <person name="Wafula E.K."/>
            <person name="Tanskanen J."/>
            <person name="Kim Y.M."/>
            <person name="Honaas L."/>
            <person name="Yang Z."/>
            <person name="Spallek T."/>
            <person name="Conn C.E."/>
            <person name="Ichihashi Y."/>
            <person name="Cheong K."/>
            <person name="Cui S."/>
            <person name="Der J.P."/>
            <person name="Gundlach H."/>
            <person name="Jiao Y."/>
            <person name="Hori C."/>
            <person name="Ishida J.K."/>
            <person name="Kasahara H."/>
            <person name="Kiba T."/>
            <person name="Kim M.S."/>
            <person name="Koo N."/>
            <person name="Laohavisit A."/>
            <person name="Lee Y.H."/>
            <person name="Lumba S."/>
            <person name="McCourt P."/>
            <person name="Mortimer J.C."/>
            <person name="Mutuku J.M."/>
            <person name="Nomura T."/>
            <person name="Sasaki-Sekimoto Y."/>
            <person name="Seto Y."/>
            <person name="Wang Y."/>
            <person name="Wakatake T."/>
            <person name="Sakakibara H."/>
            <person name="Demura T."/>
            <person name="Yamaguchi S."/>
            <person name="Yoneyama K."/>
            <person name="Manabe R.I."/>
            <person name="Nelson D.C."/>
            <person name="Schulman A.H."/>
            <person name="Timko M.P."/>
            <person name="dePamphilis C.W."/>
            <person name="Choi D."/>
            <person name="Shirasu K."/>
        </authorList>
    </citation>
    <scope>NUCLEOTIDE SEQUENCE [LARGE SCALE GENOMIC DNA]</scope>
    <source>
        <strain evidence="3">cv. UVA1</strain>
    </source>
</reference>
<dbReference type="AlphaFoldDB" id="A0A5A7Q2M3"/>
<accession>A0A5A7Q2M3</accession>
<proteinExistence type="predicted"/>
<keyword evidence="3" id="KW-1185">Reference proteome</keyword>
<gene>
    <name evidence="2" type="ORF">STAS_15668</name>
</gene>
<sequence>MRQSPREQKNQETTNTSTHENSPFESIPIQSEQLDIEWPRSNTTSNEQVSSLPRLPPSSIDFCSRCQITTFMIGTGSPPLNSYSIGAMKAIQRPPITHLLGLRQALWRQEGRFHKIGSGREPLNGGGVAGSLPKRKRVLCSVKEHSGIGGRAQSRGEPCVPLIEWKGKGQYR</sequence>
<feature type="compositionally biased region" description="Polar residues" evidence="1">
    <location>
        <begin position="11"/>
        <end position="33"/>
    </location>
</feature>
<evidence type="ECO:0000256" key="1">
    <source>
        <dbReference type="SAM" id="MobiDB-lite"/>
    </source>
</evidence>
<name>A0A5A7Q2M3_STRAF</name>
<organism evidence="2 3">
    <name type="scientific">Striga asiatica</name>
    <name type="common">Asiatic witchweed</name>
    <name type="synonym">Buchnera asiatica</name>
    <dbReference type="NCBI Taxonomy" id="4170"/>
    <lineage>
        <taxon>Eukaryota</taxon>
        <taxon>Viridiplantae</taxon>
        <taxon>Streptophyta</taxon>
        <taxon>Embryophyta</taxon>
        <taxon>Tracheophyta</taxon>
        <taxon>Spermatophyta</taxon>
        <taxon>Magnoliopsida</taxon>
        <taxon>eudicotyledons</taxon>
        <taxon>Gunneridae</taxon>
        <taxon>Pentapetalae</taxon>
        <taxon>asterids</taxon>
        <taxon>lamiids</taxon>
        <taxon>Lamiales</taxon>
        <taxon>Orobanchaceae</taxon>
        <taxon>Buchnereae</taxon>
        <taxon>Striga</taxon>
    </lineage>
</organism>
<dbReference type="EMBL" id="BKCP01005572">
    <property type="protein sequence ID" value="GER39088.1"/>
    <property type="molecule type" value="Genomic_DNA"/>
</dbReference>
<feature type="compositionally biased region" description="Basic and acidic residues" evidence="1">
    <location>
        <begin position="1"/>
        <end position="10"/>
    </location>
</feature>
<feature type="region of interest" description="Disordered" evidence="1">
    <location>
        <begin position="1"/>
        <end position="34"/>
    </location>
</feature>
<evidence type="ECO:0000313" key="2">
    <source>
        <dbReference type="EMBL" id="GER39088.1"/>
    </source>
</evidence>
<evidence type="ECO:0000313" key="3">
    <source>
        <dbReference type="Proteomes" id="UP000325081"/>
    </source>
</evidence>